<evidence type="ECO:0000313" key="5">
    <source>
        <dbReference type="Proteomes" id="UP000076964"/>
    </source>
</evidence>
<evidence type="ECO:0000256" key="2">
    <source>
        <dbReference type="SAM" id="MobiDB-lite"/>
    </source>
</evidence>
<accession>A0A177E566</accession>
<dbReference type="OrthoDB" id="9813956at2"/>
<dbReference type="PANTHER" id="PTHR39965">
    <property type="entry name" value="CRISPR SYSTEM CMR SUBUNIT CMR6"/>
    <property type="match status" value="1"/>
</dbReference>
<name>A0A177E566_9BACT</name>
<dbReference type="InterPro" id="IPR010172">
    <property type="entry name" value="CRISPR-assoc_prot_TM1791"/>
</dbReference>
<evidence type="ECO:0000259" key="3">
    <source>
        <dbReference type="Pfam" id="PF03787"/>
    </source>
</evidence>
<evidence type="ECO:0000313" key="4">
    <source>
        <dbReference type="EMBL" id="OAG26928.1"/>
    </source>
</evidence>
<evidence type="ECO:0000256" key="1">
    <source>
        <dbReference type="ARBA" id="ARBA00023118"/>
    </source>
</evidence>
<dbReference type="STRING" id="1795632.TH606_09690"/>
<dbReference type="Pfam" id="PF03787">
    <property type="entry name" value="RAMPs"/>
    <property type="match status" value="1"/>
</dbReference>
<dbReference type="AlphaFoldDB" id="A0A177E566"/>
<reference evidence="4 5" key="1">
    <citation type="submission" date="2016-02" db="EMBL/GenBank/DDBJ databases">
        <title>Draft genome sequence of Thermodesulfatator sp. S606.</title>
        <authorList>
            <person name="Lai Q."/>
            <person name="Cao J."/>
            <person name="Dupont S."/>
            <person name="Shao Z."/>
            <person name="Jebbar M."/>
            <person name="Alain K."/>
        </authorList>
    </citation>
    <scope>NUCLEOTIDE SEQUENCE [LARGE SCALE GENOMIC DNA]</scope>
    <source>
        <strain evidence="4 5">S606</strain>
    </source>
</reference>
<sequence>MPKGNRGHGRRPAGQKGKPWNMPQPFRPLPDELSRHLQDLGTSFNFGLYFNKWLFAEWKTKDSLKFPKYQFQAHRQARKVLENYQKASGEIKSFLEKKHREIDGLCRAFQNLGYEPVDNKDYKLKTPLIIGLGNAHPTERGFTLHWTLGIPYLPAESIKGVVRLAYLINKAEENPDFFEHWAAEDKTFWECLAQPFGREEKEGPAERGKVVFLDAFPMEIPELTLEITTCHYPDYYGGERGPTEDQNPNPLPFLAIAPEVAFRFVFLMDQELAGEVRERFLKAFKDALSEHGFGAKTALGHGRFA</sequence>
<dbReference type="GO" id="GO:0051607">
    <property type="term" value="P:defense response to virus"/>
    <property type="evidence" value="ECO:0007669"/>
    <property type="project" value="UniProtKB-KW"/>
</dbReference>
<keyword evidence="1" id="KW-0051">Antiviral defense</keyword>
<keyword evidence="5" id="KW-1185">Reference proteome</keyword>
<dbReference type="EMBL" id="LSFI01000049">
    <property type="protein sequence ID" value="OAG26928.1"/>
    <property type="molecule type" value="Genomic_DNA"/>
</dbReference>
<feature type="region of interest" description="Disordered" evidence="2">
    <location>
        <begin position="1"/>
        <end position="27"/>
    </location>
</feature>
<protein>
    <recommendedName>
        <fullName evidence="3">CRISPR type III-associated protein domain-containing protein</fullName>
    </recommendedName>
</protein>
<dbReference type="PANTHER" id="PTHR39965:SF1">
    <property type="entry name" value="CRISPR SYSTEM CMR SUBUNIT CMR6"/>
    <property type="match status" value="1"/>
</dbReference>
<comment type="caution">
    <text evidence="4">The sequence shown here is derived from an EMBL/GenBank/DDBJ whole genome shotgun (WGS) entry which is preliminary data.</text>
</comment>
<dbReference type="NCBIfam" id="TIGR01898">
    <property type="entry name" value="cas_TM1791_cmr6"/>
    <property type="match status" value="1"/>
</dbReference>
<gene>
    <name evidence="4" type="ORF">TH606_09690</name>
</gene>
<dbReference type="Proteomes" id="UP000076964">
    <property type="component" value="Unassembled WGS sequence"/>
</dbReference>
<dbReference type="InterPro" id="IPR005537">
    <property type="entry name" value="RAMP_III_fam"/>
</dbReference>
<dbReference type="RefSeq" id="WP_068543395.1">
    <property type="nucleotide sequence ID" value="NZ_LSFI01000049.1"/>
</dbReference>
<proteinExistence type="predicted"/>
<feature type="compositionally biased region" description="Basic residues" evidence="2">
    <location>
        <begin position="1"/>
        <end position="13"/>
    </location>
</feature>
<feature type="domain" description="CRISPR type III-associated protein" evidence="3">
    <location>
        <begin position="122"/>
        <end position="304"/>
    </location>
</feature>
<organism evidence="4 5">
    <name type="scientific">Thermodesulfatator autotrophicus</name>
    <dbReference type="NCBI Taxonomy" id="1795632"/>
    <lineage>
        <taxon>Bacteria</taxon>
        <taxon>Pseudomonadati</taxon>
        <taxon>Thermodesulfobacteriota</taxon>
        <taxon>Thermodesulfobacteria</taxon>
        <taxon>Thermodesulfobacteriales</taxon>
        <taxon>Thermodesulfatatoraceae</taxon>
        <taxon>Thermodesulfatator</taxon>
    </lineage>
</organism>